<feature type="domain" description="Beta-hexosaminidase bacterial type N-terminal" evidence="8">
    <location>
        <begin position="6"/>
        <end position="108"/>
    </location>
</feature>
<reference evidence="9 10" key="1">
    <citation type="submission" date="2013-04" db="EMBL/GenBank/DDBJ databases">
        <title>The Genome Sequence of Parabacteroides goldsteinii DSM 19448.</title>
        <authorList>
            <consortium name="The Broad Institute Genomics Platform"/>
            <person name="Earl A."/>
            <person name="Ward D."/>
            <person name="Feldgarden M."/>
            <person name="Gevers D."/>
            <person name="Martens E."/>
            <person name="Sakamoto M."/>
            <person name="Benno Y."/>
            <person name="Song Y."/>
            <person name="Liu C."/>
            <person name="Lee J."/>
            <person name="Bolanos M."/>
            <person name="Vaisanen M.L."/>
            <person name="Finegold S.M."/>
            <person name="Walker B."/>
            <person name="Young S."/>
            <person name="Zeng Q."/>
            <person name="Gargeya S."/>
            <person name="Fitzgerald M."/>
            <person name="Haas B."/>
            <person name="Abouelleil A."/>
            <person name="Allen A.W."/>
            <person name="Alvarado L."/>
            <person name="Arachchi H.M."/>
            <person name="Berlin A.M."/>
            <person name="Chapman S.B."/>
            <person name="Gainer-Dewar J."/>
            <person name="Goldberg J."/>
            <person name="Griggs A."/>
            <person name="Gujja S."/>
            <person name="Hansen M."/>
            <person name="Howarth C."/>
            <person name="Imamovic A."/>
            <person name="Ireland A."/>
            <person name="Larimer J."/>
            <person name="McCowan C."/>
            <person name="Murphy C."/>
            <person name="Pearson M."/>
            <person name="Poon T.W."/>
            <person name="Priest M."/>
            <person name="Roberts A."/>
            <person name="Saif S."/>
            <person name="Shea T."/>
            <person name="Sisk P."/>
            <person name="Sykes S."/>
            <person name="Wortman J."/>
            <person name="Nusbaum C."/>
            <person name="Birren B."/>
        </authorList>
    </citation>
    <scope>NUCLEOTIDE SEQUENCE [LARGE SCALE GENOMIC DNA]</scope>
    <source>
        <strain evidence="9 10">DSM 19448</strain>
    </source>
</reference>
<dbReference type="PATRIC" id="fig|927665.4.peg.3928"/>
<dbReference type="CDD" id="cd06563">
    <property type="entry name" value="GH20_chitobiase-like"/>
    <property type="match status" value="1"/>
</dbReference>
<keyword evidence="5" id="KW-0326">Glycosidase</keyword>
<organism evidence="9 10">
    <name type="scientific">Parabacteroides goldsteinii DSM 19448 = WAL 12034</name>
    <dbReference type="NCBI Taxonomy" id="927665"/>
    <lineage>
        <taxon>Bacteria</taxon>
        <taxon>Pseudomonadati</taxon>
        <taxon>Bacteroidota</taxon>
        <taxon>Bacteroidia</taxon>
        <taxon>Bacteroidales</taxon>
        <taxon>Tannerellaceae</taxon>
        <taxon>Parabacteroides</taxon>
    </lineage>
</organism>
<dbReference type="PIRSF" id="PIRSF001093">
    <property type="entry name" value="B-hxosamndse_ab_euk"/>
    <property type="match status" value="1"/>
</dbReference>
<name>A0A0F5ITJ7_9BACT</name>
<proteinExistence type="inferred from homology"/>
<comment type="catalytic activity">
    <reaction evidence="1">
        <text>Hydrolysis of terminal non-reducing N-acetyl-D-hexosamine residues in N-acetyl-beta-D-hexosaminides.</text>
        <dbReference type="EC" id="3.2.1.52"/>
    </reaction>
</comment>
<dbReference type="Gene3D" id="3.30.379.10">
    <property type="entry name" value="Chitobiase/beta-hexosaminidase domain 2-like"/>
    <property type="match status" value="1"/>
</dbReference>
<dbReference type="SUPFAM" id="SSF55545">
    <property type="entry name" value="beta-N-acetylhexosaminidase-like domain"/>
    <property type="match status" value="1"/>
</dbReference>
<evidence type="ECO:0000313" key="10">
    <source>
        <dbReference type="Proteomes" id="UP000033047"/>
    </source>
</evidence>
<dbReference type="GO" id="GO:0005975">
    <property type="term" value="P:carbohydrate metabolic process"/>
    <property type="evidence" value="ECO:0007669"/>
    <property type="project" value="InterPro"/>
</dbReference>
<dbReference type="GO" id="GO:0004563">
    <property type="term" value="F:beta-N-acetylhexosaminidase activity"/>
    <property type="evidence" value="ECO:0007669"/>
    <property type="project" value="UniProtKB-EC"/>
</dbReference>
<dbReference type="InterPro" id="IPR015882">
    <property type="entry name" value="HEX_bac_N"/>
</dbReference>
<comment type="similarity">
    <text evidence="2">Belongs to the glycosyl hydrolase 20 family.</text>
</comment>
<feature type="domain" description="Glycoside hydrolase family 20 catalytic" evidence="7">
    <location>
        <begin position="111"/>
        <end position="461"/>
    </location>
</feature>
<dbReference type="PANTHER" id="PTHR22600">
    <property type="entry name" value="BETA-HEXOSAMINIDASE"/>
    <property type="match status" value="1"/>
</dbReference>
<evidence type="ECO:0000256" key="5">
    <source>
        <dbReference type="ARBA" id="ARBA00023295"/>
    </source>
</evidence>
<dbReference type="Proteomes" id="UP000033047">
    <property type="component" value="Unassembled WGS sequence"/>
</dbReference>
<evidence type="ECO:0000313" key="9">
    <source>
        <dbReference type="EMBL" id="KKB48595.1"/>
    </source>
</evidence>
<dbReference type="SUPFAM" id="SSF51445">
    <property type="entry name" value="(Trans)glycosidases"/>
    <property type="match status" value="1"/>
</dbReference>
<comment type="caution">
    <text evidence="9">The sequence shown here is derived from an EMBL/GenBank/DDBJ whole genome shotgun (WGS) entry which is preliminary data.</text>
</comment>
<dbReference type="Pfam" id="PF00728">
    <property type="entry name" value="Glyco_hydro_20"/>
    <property type="match status" value="1"/>
</dbReference>
<feature type="active site" description="Proton donor" evidence="6">
    <location>
        <position position="301"/>
    </location>
</feature>
<accession>A0A0F5ITJ7</accession>
<evidence type="ECO:0000256" key="3">
    <source>
        <dbReference type="ARBA" id="ARBA00012663"/>
    </source>
</evidence>
<dbReference type="InterPro" id="IPR017853">
    <property type="entry name" value="GH"/>
</dbReference>
<dbReference type="PRINTS" id="PR00738">
    <property type="entry name" value="GLHYDRLASE20"/>
</dbReference>
<dbReference type="Pfam" id="PF02838">
    <property type="entry name" value="Glyco_hydro_20b"/>
    <property type="match status" value="1"/>
</dbReference>
<dbReference type="GO" id="GO:0030203">
    <property type="term" value="P:glycosaminoglycan metabolic process"/>
    <property type="evidence" value="ECO:0007669"/>
    <property type="project" value="TreeGrafter"/>
</dbReference>
<dbReference type="HOGENOM" id="CLU_007082_5_1_10"/>
<dbReference type="STRING" id="927665.HMPREF1535_03823"/>
<dbReference type="EC" id="3.2.1.52" evidence="3"/>
<dbReference type="InterPro" id="IPR029018">
    <property type="entry name" value="Hex-like_dom2"/>
</dbReference>
<evidence type="ECO:0000256" key="2">
    <source>
        <dbReference type="ARBA" id="ARBA00006285"/>
    </source>
</evidence>
<evidence type="ECO:0000256" key="1">
    <source>
        <dbReference type="ARBA" id="ARBA00001231"/>
    </source>
</evidence>
<evidence type="ECO:0000256" key="6">
    <source>
        <dbReference type="PIRSR" id="PIRSR625705-1"/>
    </source>
</evidence>
<evidence type="ECO:0000259" key="7">
    <source>
        <dbReference type="Pfam" id="PF00728"/>
    </source>
</evidence>
<keyword evidence="4" id="KW-0378">Hydrolase</keyword>
<gene>
    <name evidence="9" type="ORF">HMPREF1535_03823</name>
</gene>
<dbReference type="EMBL" id="AQHV01000021">
    <property type="protein sequence ID" value="KKB48595.1"/>
    <property type="molecule type" value="Genomic_DNA"/>
</dbReference>
<protein>
    <recommendedName>
        <fullName evidence="3">beta-N-acetylhexosaminidase</fullName>
        <ecNumber evidence="3">3.2.1.52</ecNumber>
    </recommendedName>
</protein>
<dbReference type="GO" id="GO:0016020">
    <property type="term" value="C:membrane"/>
    <property type="evidence" value="ECO:0007669"/>
    <property type="project" value="TreeGrafter"/>
</dbReference>
<dbReference type="AlphaFoldDB" id="A0A0F5ITJ7"/>
<evidence type="ECO:0000256" key="4">
    <source>
        <dbReference type="ARBA" id="ARBA00022801"/>
    </source>
</evidence>
<dbReference type="Gene3D" id="3.20.20.80">
    <property type="entry name" value="Glycosidases"/>
    <property type="match status" value="1"/>
</dbReference>
<evidence type="ECO:0000259" key="8">
    <source>
        <dbReference type="Pfam" id="PF02838"/>
    </source>
</evidence>
<dbReference type="InterPro" id="IPR015883">
    <property type="entry name" value="Glyco_hydro_20_cat"/>
</dbReference>
<dbReference type="InterPro" id="IPR025705">
    <property type="entry name" value="Beta_hexosaminidase_sua/sub"/>
</dbReference>
<dbReference type="PANTHER" id="PTHR22600:SF57">
    <property type="entry name" value="BETA-N-ACETYLHEXOSAMINIDASE"/>
    <property type="match status" value="1"/>
</dbReference>
<sequence length="510" mass="58179">MTIGVADKQLLPAANYLSGLLSRSTGYIYNVREGDGDISLAVSDIAGQNEGAYSLDVTSGKVQIKGNTYGGVISGIESLRQLLPAEIESPAVVKDINWSVPAVQITDAPRFGWRGLMLDVSRHFSTKEEVKELLDMMALYKLNKFHWHLTDDQGWRIEIKKYPLLTEKGAWRTFNNHDWECMRLAKEQDNPDYEIPAEKLRITQGDTLYGGFYTQQDIKEIVEYAGVRGIDVVPEIDMPGHMLAAVSNYSGVSCFNQTGWGTTFSSPVCPGKDSALEFCKNVYSEIIPLFPYKYIHLGADEVEKTNWKKCPDCQKRMKDNGLKTEEELQSWFVHNMEKFFNDNGKEMIGWDEILEGGLSPTATIMWWRTWSPNAVPDATAQGNHAIMTPNANFYFDYQQDKNSLSGVYNYNPMLESLNDAQKALILGMQANLWCEYIPSRERIQYMIMPRMMALAELAWSDPSVKSWDGFKERLVKQFPRLNIMNVNYRMPVREHAAINCLYILMCLFVW</sequence>